<evidence type="ECO:0000256" key="1">
    <source>
        <dbReference type="ARBA" id="ARBA00022679"/>
    </source>
</evidence>
<comment type="catalytic activity">
    <reaction evidence="4">
        <text>streptomycin + ATP = 3''-O-adenylylstreptomycin + diphosphate</text>
        <dbReference type="Rhea" id="RHEA:20245"/>
        <dbReference type="ChEBI" id="CHEBI:30616"/>
        <dbReference type="ChEBI" id="CHEBI:33019"/>
        <dbReference type="ChEBI" id="CHEBI:58007"/>
        <dbReference type="ChEBI" id="CHEBI:58605"/>
        <dbReference type="EC" id="2.7.7.47"/>
    </reaction>
</comment>
<dbReference type="Pfam" id="PF13427">
    <property type="entry name" value="AadA_C"/>
    <property type="match status" value="1"/>
</dbReference>
<name>A0A1Y0ET74_9BURK</name>
<dbReference type="RefSeq" id="WP_087284726.1">
    <property type="nucleotide sequence ID" value="NZ_CP021455.1"/>
</dbReference>
<dbReference type="KEGG" id="cser:CCO03_14275"/>
<keyword evidence="7" id="KW-1185">Reference proteome</keyword>
<dbReference type="Gene3D" id="3.30.460.10">
    <property type="entry name" value="Beta Polymerase, domain 2"/>
    <property type="match status" value="1"/>
</dbReference>
<dbReference type="EMBL" id="CP021455">
    <property type="protein sequence ID" value="ARU06874.1"/>
    <property type="molecule type" value="Genomic_DNA"/>
</dbReference>
<dbReference type="Proteomes" id="UP000196138">
    <property type="component" value="Chromosome"/>
</dbReference>
<accession>A0A1Y0ET74</accession>
<protein>
    <recommendedName>
        <fullName evidence="3">Aminoglycoside (3'') (9) adenylyltransferase</fullName>
        <ecNumber evidence="2">2.7.7.47</ecNumber>
    </recommendedName>
</protein>
<dbReference type="AlphaFoldDB" id="A0A1Y0ET74"/>
<gene>
    <name evidence="6" type="ORF">CCO03_14275</name>
</gene>
<evidence type="ECO:0000256" key="2">
    <source>
        <dbReference type="ARBA" id="ARBA00035126"/>
    </source>
</evidence>
<dbReference type="InterPro" id="IPR025184">
    <property type="entry name" value="AadA_C"/>
</dbReference>
<evidence type="ECO:0000313" key="7">
    <source>
        <dbReference type="Proteomes" id="UP000196138"/>
    </source>
</evidence>
<evidence type="ECO:0000256" key="3">
    <source>
        <dbReference type="ARBA" id="ARBA00035252"/>
    </source>
</evidence>
<dbReference type="InterPro" id="IPR043519">
    <property type="entry name" value="NT_sf"/>
</dbReference>
<evidence type="ECO:0000313" key="6">
    <source>
        <dbReference type="EMBL" id="ARU06874.1"/>
    </source>
</evidence>
<sequence length="265" mass="28504">MRAGDVVPAAIAAQLAQARAVIEHHLQPAQVVAIHLFSSALDGGLKPLSDIDLLVTVAARPDEDTRRAVLQALLAVSAPSGQDANRRALEVTVLAREAILPWRHPARRELQFGEWLREDLLAGVVEPAMPDPDLALLLTQARRCSVALVGPPASALFEPVPRADVVRALAETIAQWREPADWAGDERNIVLALARIAFTAETGAIAPKDAAADWLLPRLPVAHQVLLRQARDAYRSGAHFDADAQAMAAFVHFVRHSLAGLLNAP</sequence>
<feature type="domain" description="Adenylyltransferase AadA C-terminal" evidence="5">
    <location>
        <begin position="156"/>
        <end position="255"/>
    </location>
</feature>
<organism evidence="6 7">
    <name type="scientific">Comamonas serinivorans</name>
    <dbReference type="NCBI Taxonomy" id="1082851"/>
    <lineage>
        <taxon>Bacteria</taxon>
        <taxon>Pseudomonadati</taxon>
        <taxon>Pseudomonadota</taxon>
        <taxon>Betaproteobacteria</taxon>
        <taxon>Burkholderiales</taxon>
        <taxon>Comamonadaceae</taxon>
        <taxon>Comamonas</taxon>
    </lineage>
</organism>
<dbReference type="CDD" id="cd05403">
    <property type="entry name" value="NT_KNTase_like"/>
    <property type="match status" value="1"/>
</dbReference>
<dbReference type="NCBIfam" id="NF010309">
    <property type="entry name" value="PRK13746.1"/>
    <property type="match status" value="1"/>
</dbReference>
<dbReference type="EC" id="2.7.7.47" evidence="2"/>
<reference evidence="6 7" key="1">
    <citation type="submission" date="2017-05" db="EMBL/GenBank/DDBJ databases">
        <authorList>
            <person name="Song R."/>
            <person name="Chenine A.L."/>
            <person name="Ruprecht R.M."/>
        </authorList>
    </citation>
    <scope>NUCLEOTIDE SEQUENCE [LARGE SCALE GENOMIC DNA]</scope>
    <source>
        <strain evidence="6 7">DSM 26136</strain>
    </source>
</reference>
<dbReference type="GO" id="GO:0009012">
    <property type="term" value="F:aminoglycoside 3''-adenylyltransferase activity"/>
    <property type="evidence" value="ECO:0007669"/>
    <property type="project" value="UniProtKB-EC"/>
</dbReference>
<evidence type="ECO:0000259" key="5">
    <source>
        <dbReference type="Pfam" id="PF13427"/>
    </source>
</evidence>
<dbReference type="SUPFAM" id="SSF81301">
    <property type="entry name" value="Nucleotidyltransferase"/>
    <property type="match status" value="1"/>
</dbReference>
<proteinExistence type="predicted"/>
<keyword evidence="1" id="KW-0808">Transferase</keyword>
<evidence type="ECO:0000256" key="4">
    <source>
        <dbReference type="ARBA" id="ARBA00048566"/>
    </source>
</evidence>
<dbReference type="OrthoDB" id="7058480at2"/>